<evidence type="ECO:0000313" key="1">
    <source>
        <dbReference type="EMBL" id="AJW70648.1"/>
    </source>
</evidence>
<sequence>MHVGRASEIDEIMTFENFYHDLLDLAKKYEKQNIPLKIEQDLENNIIKIFGENITSLSRAKNGLNDVTELAYATAEHHPYWNLLYNSSEIANNVLDKWKSNLSDDDISDIDWALKELKQAIDKIKNKKSVNS</sequence>
<dbReference type="AlphaFoldDB" id="A0A0D5C244"/>
<evidence type="ECO:0000313" key="2">
    <source>
        <dbReference type="Proteomes" id="UP000032408"/>
    </source>
</evidence>
<organism evidence="1 2">
    <name type="scientific">Nitrosopumilus adriaticus</name>
    <dbReference type="NCBI Taxonomy" id="1580092"/>
    <lineage>
        <taxon>Archaea</taxon>
        <taxon>Nitrososphaerota</taxon>
        <taxon>Nitrososphaeria</taxon>
        <taxon>Nitrosopumilales</taxon>
        <taxon>Nitrosopumilaceae</taxon>
        <taxon>Nitrosopumilus</taxon>
    </lineage>
</organism>
<name>A0A0D5C244_9ARCH</name>
<dbReference type="KEGG" id="nin:NADRNF5_0955"/>
<dbReference type="EMBL" id="CP011070">
    <property type="protein sequence ID" value="AJW70648.1"/>
    <property type="molecule type" value="Genomic_DNA"/>
</dbReference>
<proteinExistence type="predicted"/>
<keyword evidence="2" id="KW-1185">Reference proteome</keyword>
<reference evidence="2" key="1">
    <citation type="submission" date="2015-03" db="EMBL/GenBank/DDBJ databases">
        <title>Characterization of two novel Thaumarchaeota isolated from the Northern Adriatic Sea.</title>
        <authorList>
            <person name="Bayer B."/>
            <person name="Vojvoda J."/>
            <person name="Offre P."/>
            <person name="Srivastava A."/>
            <person name="Elisabeth N."/>
            <person name="Garcia J.A.L."/>
            <person name="Schleper C."/>
            <person name="Herndl G.J."/>
        </authorList>
    </citation>
    <scope>NUCLEOTIDE SEQUENCE [LARGE SCALE GENOMIC DNA]</scope>
    <source>
        <strain evidence="2">NF5</strain>
    </source>
</reference>
<dbReference type="HOGENOM" id="CLU_2010198_0_0_2"/>
<gene>
    <name evidence="1" type="ORF">NADRNF5_0955</name>
</gene>
<accession>A0A0D5C244</accession>
<protein>
    <submittedName>
        <fullName evidence="1">Uncharacterized protein</fullName>
    </submittedName>
</protein>
<dbReference type="Proteomes" id="UP000032408">
    <property type="component" value="Chromosome"/>
</dbReference>
<dbReference type="STRING" id="1580092.NADRNF5_0955"/>
<reference evidence="1 2" key="2">
    <citation type="journal article" date="2016" name="ISME J.">
        <title>Physiological and genomic characterization of two novel marine thaumarchaeal strains indicates niche differentiation.</title>
        <authorList>
            <person name="Bayer B."/>
            <person name="Vojvoda J."/>
            <person name="Offre P."/>
            <person name="Alves R.J."/>
            <person name="Elisabeth N.H."/>
            <person name="Garcia J.A."/>
            <person name="Volland J.M."/>
            <person name="Srivastava A."/>
            <person name="Schleper C."/>
            <person name="Herndl G.J."/>
        </authorList>
    </citation>
    <scope>NUCLEOTIDE SEQUENCE [LARGE SCALE GENOMIC DNA]</scope>
    <source>
        <strain evidence="1 2">NF5</strain>
    </source>
</reference>